<protein>
    <submittedName>
        <fullName evidence="2">Chromosome 12 open reading frame 42</fullName>
    </submittedName>
</protein>
<dbReference type="AlphaFoldDB" id="A0A8C5UMJ3"/>
<keyword evidence="3" id="KW-1185">Reference proteome</keyword>
<dbReference type="InterPro" id="IPR029288">
    <property type="entry name" value="DUF4607"/>
</dbReference>
<proteinExistence type="predicted"/>
<feature type="region of interest" description="Disordered" evidence="1">
    <location>
        <begin position="285"/>
        <end position="312"/>
    </location>
</feature>
<dbReference type="EMBL" id="ABDC03009219">
    <property type="status" value="NOT_ANNOTATED_CDS"/>
    <property type="molecule type" value="Genomic_DNA"/>
</dbReference>
<reference evidence="2" key="3">
    <citation type="submission" date="2025-09" db="UniProtKB">
        <authorList>
            <consortium name="Ensembl"/>
        </authorList>
    </citation>
    <scope>IDENTIFICATION</scope>
</reference>
<organism evidence="2 3">
    <name type="scientific">Microcebus murinus</name>
    <name type="common">Gray mouse lemur</name>
    <name type="synonym">Lemur murinus</name>
    <dbReference type="NCBI Taxonomy" id="30608"/>
    <lineage>
        <taxon>Eukaryota</taxon>
        <taxon>Metazoa</taxon>
        <taxon>Chordata</taxon>
        <taxon>Craniata</taxon>
        <taxon>Vertebrata</taxon>
        <taxon>Euteleostomi</taxon>
        <taxon>Mammalia</taxon>
        <taxon>Eutheria</taxon>
        <taxon>Euarchontoglires</taxon>
        <taxon>Primates</taxon>
        <taxon>Strepsirrhini</taxon>
        <taxon>Lemuriformes</taxon>
        <taxon>Cheirogaleidae</taxon>
        <taxon>Microcebus</taxon>
    </lineage>
</organism>
<evidence type="ECO:0000313" key="2">
    <source>
        <dbReference type="Ensembl" id="ENSMICP00000001797.2"/>
    </source>
</evidence>
<dbReference type="EMBL" id="ABDC03009218">
    <property type="status" value="NOT_ANNOTATED_CDS"/>
    <property type="molecule type" value="Genomic_DNA"/>
</dbReference>
<evidence type="ECO:0000256" key="1">
    <source>
        <dbReference type="SAM" id="MobiDB-lite"/>
    </source>
</evidence>
<dbReference type="Pfam" id="PF15380">
    <property type="entry name" value="DUF4607"/>
    <property type="match status" value="1"/>
</dbReference>
<dbReference type="PANTHER" id="PTHR40708">
    <property type="entry name" value="RIKEN CDNA 1700113H08 GENE"/>
    <property type="match status" value="1"/>
</dbReference>
<evidence type="ECO:0000313" key="3">
    <source>
        <dbReference type="Proteomes" id="UP000694394"/>
    </source>
</evidence>
<dbReference type="Proteomes" id="UP000694394">
    <property type="component" value="Chromosome 7"/>
</dbReference>
<reference evidence="2" key="1">
    <citation type="submission" date="2016-12" db="EMBL/GenBank/DDBJ databases">
        <title>Mouse lemur reference genome and diversity panel.</title>
        <authorList>
            <person name="Harris R."/>
            <person name="Larsen P."/>
            <person name="Liu Y."/>
            <person name="Hughes D.S."/>
            <person name="Murali S."/>
            <person name="Raveendran M."/>
            <person name="Korchina V."/>
            <person name="Wang M."/>
            <person name="Jhangiani S."/>
            <person name="Bandaranaike D."/>
            <person name="Bellair M."/>
            <person name="Blankenburg K."/>
            <person name="Chao H."/>
            <person name="Dahdouli M."/>
            <person name="Dinh H."/>
            <person name="Doddapaneni H."/>
            <person name="English A."/>
            <person name="Firestine M."/>
            <person name="Gnanaolivu R."/>
            <person name="Gross S."/>
            <person name="Hernandez B."/>
            <person name="Javaid M."/>
            <person name="Jayaseelan J."/>
            <person name="Jones J."/>
            <person name="Khan Z."/>
            <person name="Kovar C."/>
            <person name="Kurapati P."/>
            <person name="Le B."/>
            <person name="Lee S."/>
            <person name="Li M."/>
            <person name="Mathew T."/>
            <person name="Narasimhan A."/>
            <person name="Ngo D."/>
            <person name="Nguyen L."/>
            <person name="Okwuonu G."/>
            <person name="Ongeri F."/>
            <person name="Osuji N."/>
            <person name="Pu L.-L."/>
            <person name="Puazo M."/>
            <person name="Quiroz J."/>
            <person name="Raj R."/>
            <person name="Rajbhandari K."/>
            <person name="Reid J.G."/>
            <person name="Santibanez J."/>
            <person name="Sexton D."/>
            <person name="Skinner E."/>
            <person name="Vee V."/>
            <person name="Weissenberger G."/>
            <person name="Wu Y."/>
            <person name="Xin Y."/>
            <person name="Han Y."/>
            <person name="Campbell C."/>
            <person name="Brown A."/>
            <person name="Sullivan B."/>
            <person name="Shelton J."/>
            <person name="Brown S."/>
            <person name="Dudchenko O."/>
            <person name="Machol I."/>
            <person name="Durand N."/>
            <person name="Shamim M."/>
            <person name="Lieberman A."/>
            <person name="Muzny D.M."/>
            <person name="Richards S."/>
            <person name="Yoder A."/>
            <person name="Worley K.C."/>
            <person name="Rogers J."/>
            <person name="Gibbs R.A."/>
        </authorList>
    </citation>
    <scope>NUCLEOTIDE SEQUENCE [LARGE SCALE GENOMIC DNA]</scope>
</reference>
<gene>
    <name evidence="2" type="primary">C12orf42</name>
    <name evidence="2" type="synonym">C7H12orf42</name>
</gene>
<name>A0A8C5UMJ3_MICMU</name>
<reference evidence="2" key="2">
    <citation type="submission" date="2025-08" db="UniProtKB">
        <authorList>
            <consortium name="Ensembl"/>
        </authorList>
    </citation>
    <scope>IDENTIFICATION</scope>
</reference>
<dbReference type="PANTHER" id="PTHR40708:SF1">
    <property type="entry name" value="RIKEN CDNA 1700113H08 GENE"/>
    <property type="match status" value="1"/>
</dbReference>
<dbReference type="Ensembl" id="ENSMICT00000001968.3">
    <property type="protein sequence ID" value="ENSMICP00000001797.2"/>
    <property type="gene ID" value="ENSMICG00000001972.3"/>
</dbReference>
<dbReference type="GeneTree" id="ENSGT00390000015477"/>
<accession>A0A8C5UMJ3</accession>
<sequence length="362" mass="40241">MSVVTCMKQREKHPLWCLKIRLLANRMQKCPSYLPIVSSVTLWERSVPRADHSPRYERITLPCSRFITHMKNFSDSLKFNSLLYFFKLMCFPFIFPGRIPSPMAYKRLLCTHQYIIPGSSVSTVSCEEESYREACSSPTPSIETDEAPLIFTVEEEIKNGAKGASKLAWNSPFVWQSMAQKPIQPFSVNPVHLEAVGMHINRHRRLQNQPLTDSKGNAGRRPFSAMGLYRRSQTPLSPPSARHSPLEPELEEWAAGALAPRDAQGGLWGASGNAAGRGAVAMAPEMLPKHPQPPGERRPGADPSLHGDLAGEPLPLLAGPLTQFPSKRLIKVCSAAPPRPPRRFHTVCSQALPRPVVNAHLH</sequence>